<dbReference type="SMART" id="SM01154">
    <property type="entry name" value="DUF1704"/>
    <property type="match status" value="1"/>
</dbReference>
<keyword evidence="4" id="KW-0482">Metalloprotease</keyword>
<evidence type="ECO:0000313" key="6">
    <source>
        <dbReference type="Proteomes" id="UP001595892"/>
    </source>
</evidence>
<protein>
    <submittedName>
        <fullName evidence="5">Flavohemoglobin expression-modulating QEGLA motif protein</fullName>
    </submittedName>
</protein>
<keyword evidence="6" id="KW-1185">Reference proteome</keyword>
<evidence type="ECO:0000256" key="3">
    <source>
        <dbReference type="ARBA" id="ARBA00022801"/>
    </source>
</evidence>
<dbReference type="PANTHER" id="PTHR31817:SF0">
    <property type="entry name" value="CHROMOSOME UNDETERMINED SCAFFOLD_67, WHOLE GENOME SHOTGUN SEQUENCE"/>
    <property type="match status" value="1"/>
</dbReference>
<evidence type="ECO:0000256" key="1">
    <source>
        <dbReference type="ARBA" id="ARBA00001947"/>
    </source>
</evidence>
<accession>A0ABV9NHE7</accession>
<dbReference type="EMBL" id="JBHSGG010000002">
    <property type="protein sequence ID" value="MFC4726989.1"/>
    <property type="molecule type" value="Genomic_DNA"/>
</dbReference>
<organism evidence="5 6">
    <name type="scientific">Coralloluteibacterium thermophilum</name>
    <dbReference type="NCBI Taxonomy" id="2707049"/>
    <lineage>
        <taxon>Bacteria</taxon>
        <taxon>Pseudomonadati</taxon>
        <taxon>Pseudomonadota</taxon>
        <taxon>Gammaproteobacteria</taxon>
        <taxon>Lysobacterales</taxon>
        <taxon>Lysobacteraceae</taxon>
        <taxon>Coralloluteibacterium</taxon>
    </lineage>
</organism>
<dbReference type="InterPro" id="IPR012548">
    <property type="entry name" value="MATCAP"/>
</dbReference>
<keyword evidence="3" id="KW-0378">Hydrolase</keyword>
<evidence type="ECO:0000256" key="4">
    <source>
        <dbReference type="ARBA" id="ARBA00023049"/>
    </source>
</evidence>
<dbReference type="RefSeq" id="WP_377002960.1">
    <property type="nucleotide sequence ID" value="NZ_JBHSGG010000002.1"/>
</dbReference>
<proteinExistence type="predicted"/>
<dbReference type="Proteomes" id="UP001595892">
    <property type="component" value="Unassembled WGS sequence"/>
</dbReference>
<gene>
    <name evidence="5" type="ORF">ACFO3Q_02190</name>
</gene>
<dbReference type="PANTHER" id="PTHR31817">
    <property type="match status" value="1"/>
</dbReference>
<name>A0ABV9NHE7_9GAMM</name>
<reference evidence="6" key="1">
    <citation type="journal article" date="2019" name="Int. J. Syst. Evol. Microbiol.">
        <title>The Global Catalogue of Microorganisms (GCM) 10K type strain sequencing project: providing services to taxonomists for standard genome sequencing and annotation.</title>
        <authorList>
            <consortium name="The Broad Institute Genomics Platform"/>
            <consortium name="The Broad Institute Genome Sequencing Center for Infectious Disease"/>
            <person name="Wu L."/>
            <person name="Ma J."/>
        </authorList>
    </citation>
    <scope>NUCLEOTIDE SEQUENCE [LARGE SCALE GENOMIC DNA]</scope>
    <source>
        <strain evidence="6">CGMCC 1.13574</strain>
    </source>
</reference>
<sequence>MPLAVGAVRPLPPVAARVDAALARMDAEVDWLTALSPIHNDALWEAFEESGRSRVPPFSYAADYDDLSALRARLLALPVDDIESPLLHGLLSEKQRELDRQIELVRLRDTDGFVAASLDLFGGAEPRLLRMAREILERVPAGPPPDADAGLDEMLAAAEAELAWYRARAPGFRAEIVVEDDLNSMLMVSQGNLHVAAGIRLPQARVQPLVQHEIGTHVVTRHNGRQQPLRQLESGLADYDPLQEGLAVLAEYVSGWLPPGRLRILAARVIATDMAVRGEDVPAIFERLHHGHDLPAGDAFDVAVRARRGGGLTKDAVYLRGLADLLDHLHEGGDIAPLFMGKFALSHLVVLERLVEEGWARPPAVLPRWLDTPVAAARLERCRTLSVVDLHQDTPQ</sequence>
<comment type="cofactor">
    <cofactor evidence="1">
        <name>Zn(2+)</name>
        <dbReference type="ChEBI" id="CHEBI:29105"/>
    </cofactor>
</comment>
<evidence type="ECO:0000256" key="2">
    <source>
        <dbReference type="ARBA" id="ARBA00022670"/>
    </source>
</evidence>
<dbReference type="Pfam" id="PF08014">
    <property type="entry name" value="MATCAP"/>
    <property type="match status" value="1"/>
</dbReference>
<keyword evidence="2" id="KW-0645">Protease</keyword>
<evidence type="ECO:0000313" key="5">
    <source>
        <dbReference type="EMBL" id="MFC4726989.1"/>
    </source>
</evidence>
<comment type="caution">
    <text evidence="5">The sequence shown here is derived from an EMBL/GenBank/DDBJ whole genome shotgun (WGS) entry which is preliminary data.</text>
</comment>